<reference evidence="1 2" key="1">
    <citation type="submission" date="2022-06" db="EMBL/GenBank/DDBJ databases">
        <title>Genomic Encyclopedia of Archaeal and Bacterial Type Strains, Phase II (KMG-II): from individual species to whole genera.</title>
        <authorList>
            <person name="Goeker M."/>
        </authorList>
    </citation>
    <scope>NUCLEOTIDE SEQUENCE [LARGE SCALE GENOMIC DNA]</scope>
    <source>
        <strain evidence="1 2">DSM 44255</strain>
    </source>
</reference>
<keyword evidence="2" id="KW-1185">Reference proteome</keyword>
<evidence type="ECO:0000313" key="2">
    <source>
        <dbReference type="Proteomes" id="UP001205185"/>
    </source>
</evidence>
<sequence length="89" mass="10082">MMIDRNDVLGVVNECMNMQSDVALDYDTPIMVDSFALVWLRHLLEERHGLVVEPGRDDVLDFSSARAIHDYLARTHPERVAATAESGQR</sequence>
<dbReference type="Proteomes" id="UP001205185">
    <property type="component" value="Unassembled WGS sequence"/>
</dbReference>
<dbReference type="SUPFAM" id="SSF47336">
    <property type="entry name" value="ACP-like"/>
    <property type="match status" value="1"/>
</dbReference>
<evidence type="ECO:0008006" key="3">
    <source>
        <dbReference type="Google" id="ProtNLM"/>
    </source>
</evidence>
<name>A0ABT1IMJ4_9PSEU</name>
<dbReference type="InterPro" id="IPR036736">
    <property type="entry name" value="ACP-like_sf"/>
</dbReference>
<accession>A0ABT1IMJ4</accession>
<proteinExistence type="predicted"/>
<dbReference type="EMBL" id="JAMTCO010000019">
    <property type="protein sequence ID" value="MCP2273881.1"/>
    <property type="molecule type" value="Genomic_DNA"/>
</dbReference>
<comment type="caution">
    <text evidence="1">The sequence shown here is derived from an EMBL/GenBank/DDBJ whole genome shotgun (WGS) entry which is preliminary data.</text>
</comment>
<evidence type="ECO:0000313" key="1">
    <source>
        <dbReference type="EMBL" id="MCP2273881.1"/>
    </source>
</evidence>
<gene>
    <name evidence="1" type="ORF">LV75_006413</name>
</gene>
<organism evidence="1 2">
    <name type="scientific">Actinokineospora diospyrosa</name>
    <dbReference type="NCBI Taxonomy" id="103728"/>
    <lineage>
        <taxon>Bacteria</taxon>
        <taxon>Bacillati</taxon>
        <taxon>Actinomycetota</taxon>
        <taxon>Actinomycetes</taxon>
        <taxon>Pseudonocardiales</taxon>
        <taxon>Pseudonocardiaceae</taxon>
        <taxon>Actinokineospora</taxon>
    </lineage>
</organism>
<protein>
    <recommendedName>
        <fullName evidence="3">Acyl carrier protein</fullName>
    </recommendedName>
</protein>